<sequence length="528" mass="61725">MTQKEIDRRSRLLRAQVGDVLIKENIFGEFFVSFKGNASKDIVQIFQTENLTDQNLDEVQTETSANNYLYVIYNGKSPHAVRSTLRDAGYVACERSSQRFNFYWGIVQGPKFYQQLAPNMMVNSFPGQTWFTQKNKLASTINAYQQRTGVKPLIPFSFKLQEEREELLKYMNSHRDSYFIYKPIFSSRGANIQLLNYKSQVPEEKDAIVQEYLPNPLLLKGYKFDLRIYVLLFSIEPLVIYIYKDGMGRFCTQPYEQPSFDNFDNKRIHLTNFEVNRFNEDEQKVLYVGETDESQIIDLEPNFRSKQSLTEVMNRLDLDRDCFADLSLLNLPADSKPGDGLLQKALWEQIKNNIAHVVQASEPFLNFKSKECGLLHQYPRKNYALYGFDIILDENAHAYCLEVNVLPSMETTTFFDQKLKFSLLQNTMEIIQPTVEIKNDMLVVPKLGEYPRIASKFSKQIVKRDEEIVWEDLTELEQRSIAEITEAEKRLVDFERIQPNGDEDFLDKFEYKRYLNELVGAWIRQNGV</sequence>
<organism evidence="6">
    <name type="scientific">Trepomonas sp. PC1</name>
    <dbReference type="NCBI Taxonomy" id="1076344"/>
    <lineage>
        <taxon>Eukaryota</taxon>
        <taxon>Metamonada</taxon>
        <taxon>Diplomonadida</taxon>
        <taxon>Hexamitidae</taxon>
        <taxon>Hexamitinae</taxon>
        <taxon>Trepomonas</taxon>
    </lineage>
</organism>
<evidence type="ECO:0000256" key="3">
    <source>
        <dbReference type="ARBA" id="ARBA00022840"/>
    </source>
</evidence>
<dbReference type="AlphaFoldDB" id="A0A146KIQ6"/>
<dbReference type="GO" id="GO:0036064">
    <property type="term" value="C:ciliary basal body"/>
    <property type="evidence" value="ECO:0007669"/>
    <property type="project" value="TreeGrafter"/>
</dbReference>
<dbReference type="GO" id="GO:0000226">
    <property type="term" value="P:microtubule cytoskeleton organization"/>
    <property type="evidence" value="ECO:0007669"/>
    <property type="project" value="TreeGrafter"/>
</dbReference>
<dbReference type="PANTHER" id="PTHR12241:SF145">
    <property type="entry name" value="TUBULIN POLYGLUTAMYLASE TTLL5"/>
    <property type="match status" value="1"/>
</dbReference>
<gene>
    <name evidence="6" type="ORF">TPC1_11209</name>
</gene>
<dbReference type="GO" id="GO:0005524">
    <property type="term" value="F:ATP binding"/>
    <property type="evidence" value="ECO:0007669"/>
    <property type="project" value="UniProtKB-KW"/>
</dbReference>
<keyword evidence="3" id="KW-0067">ATP-binding</keyword>
<evidence type="ECO:0000313" key="6">
    <source>
        <dbReference type="EMBL" id="JAP95704.1"/>
    </source>
</evidence>
<proteinExistence type="predicted"/>
<evidence type="ECO:0000256" key="4">
    <source>
        <dbReference type="ARBA" id="ARBA00041448"/>
    </source>
</evidence>
<comment type="catalytic activity">
    <reaction evidence="5">
        <text>L-glutamyl-[protein] + L-glutamate + ATP = gamma-L-glutamyl-L-glutamyl-[protein] + ADP + phosphate + H(+)</text>
        <dbReference type="Rhea" id="RHEA:60144"/>
        <dbReference type="Rhea" id="RHEA-COMP:10208"/>
        <dbReference type="Rhea" id="RHEA-COMP:15517"/>
        <dbReference type="ChEBI" id="CHEBI:15378"/>
        <dbReference type="ChEBI" id="CHEBI:29973"/>
        <dbReference type="ChEBI" id="CHEBI:29985"/>
        <dbReference type="ChEBI" id="CHEBI:30616"/>
        <dbReference type="ChEBI" id="CHEBI:43474"/>
        <dbReference type="ChEBI" id="CHEBI:143622"/>
        <dbReference type="ChEBI" id="CHEBI:456216"/>
    </reaction>
    <physiologicalReaction direction="left-to-right" evidence="5">
        <dbReference type="Rhea" id="RHEA:60145"/>
    </physiologicalReaction>
</comment>
<dbReference type="EMBL" id="GDID01000902">
    <property type="protein sequence ID" value="JAP95704.1"/>
    <property type="molecule type" value="Transcribed_RNA"/>
</dbReference>
<dbReference type="PANTHER" id="PTHR12241">
    <property type="entry name" value="TUBULIN POLYGLUTAMYLASE"/>
    <property type="match status" value="1"/>
</dbReference>
<dbReference type="InterPro" id="IPR004344">
    <property type="entry name" value="TTL/TTLL_fam"/>
</dbReference>
<dbReference type="SUPFAM" id="SSF56059">
    <property type="entry name" value="Glutathione synthetase ATP-binding domain-like"/>
    <property type="match status" value="1"/>
</dbReference>
<keyword evidence="2" id="KW-0547">Nucleotide-binding</keyword>
<dbReference type="PROSITE" id="PS51221">
    <property type="entry name" value="TTL"/>
    <property type="match status" value="1"/>
</dbReference>
<dbReference type="GO" id="GO:0015631">
    <property type="term" value="F:tubulin binding"/>
    <property type="evidence" value="ECO:0007669"/>
    <property type="project" value="TreeGrafter"/>
</dbReference>
<evidence type="ECO:0000256" key="2">
    <source>
        <dbReference type="ARBA" id="ARBA00022741"/>
    </source>
</evidence>
<evidence type="ECO:0000256" key="5">
    <source>
        <dbReference type="ARBA" id="ARBA00049274"/>
    </source>
</evidence>
<name>A0A146KIQ6_9EUKA</name>
<evidence type="ECO:0000256" key="1">
    <source>
        <dbReference type="ARBA" id="ARBA00022598"/>
    </source>
</evidence>
<dbReference type="Gene3D" id="3.30.470.20">
    <property type="entry name" value="ATP-grasp fold, B domain"/>
    <property type="match status" value="1"/>
</dbReference>
<dbReference type="Pfam" id="PF03133">
    <property type="entry name" value="TTL"/>
    <property type="match status" value="2"/>
</dbReference>
<keyword evidence="1 6" id="KW-0436">Ligase</keyword>
<protein>
    <recommendedName>
        <fullName evidence="4">Tubulin--tyrosine ligase-like protein 5</fullName>
    </recommendedName>
</protein>
<reference evidence="6" key="1">
    <citation type="submission" date="2015-07" db="EMBL/GenBank/DDBJ databases">
        <title>Adaptation to a free-living lifestyle via gene acquisitions in the diplomonad Trepomonas sp. PC1.</title>
        <authorList>
            <person name="Xu F."/>
            <person name="Jerlstrom-Hultqvist J."/>
            <person name="Kolisko M."/>
            <person name="Simpson A.G.B."/>
            <person name="Roger A.J."/>
            <person name="Svard S.G."/>
            <person name="Andersson J.O."/>
        </authorList>
    </citation>
    <scope>NUCLEOTIDE SEQUENCE</scope>
    <source>
        <strain evidence="6">PC1</strain>
    </source>
</reference>
<dbReference type="GO" id="GO:0070740">
    <property type="term" value="F:tubulin-glutamic acid ligase activity"/>
    <property type="evidence" value="ECO:0007669"/>
    <property type="project" value="TreeGrafter"/>
</dbReference>
<accession>A0A146KIQ6</accession>